<dbReference type="CDD" id="cd00038">
    <property type="entry name" value="CAP_ED"/>
    <property type="match status" value="1"/>
</dbReference>
<dbReference type="PROSITE" id="PS50042">
    <property type="entry name" value="CNMP_BINDING_3"/>
    <property type="match status" value="1"/>
</dbReference>
<dbReference type="InterPro" id="IPR012318">
    <property type="entry name" value="HTH_CRP"/>
</dbReference>
<proteinExistence type="predicted"/>
<dbReference type="Pfam" id="PF13545">
    <property type="entry name" value="HTH_Crp_2"/>
    <property type="match status" value="1"/>
</dbReference>
<dbReference type="SUPFAM" id="SSF51206">
    <property type="entry name" value="cAMP-binding domain-like"/>
    <property type="match status" value="1"/>
</dbReference>
<dbReference type="InterPro" id="IPR036388">
    <property type="entry name" value="WH-like_DNA-bd_sf"/>
</dbReference>
<feature type="domain" description="HTH crp-type" evidence="5">
    <location>
        <begin position="152"/>
        <end position="213"/>
    </location>
</feature>
<dbReference type="Gene3D" id="1.10.10.10">
    <property type="entry name" value="Winged helix-like DNA-binding domain superfamily/Winged helix DNA-binding domain"/>
    <property type="match status" value="1"/>
</dbReference>
<protein>
    <recommendedName>
        <fullName evidence="7">Cyclic nucleotide-binding domain-containing protein</fullName>
    </recommendedName>
</protein>
<dbReference type="GO" id="GO:0005829">
    <property type="term" value="C:cytosol"/>
    <property type="evidence" value="ECO:0007669"/>
    <property type="project" value="TreeGrafter"/>
</dbReference>
<dbReference type="EMBL" id="UINC01165827">
    <property type="protein sequence ID" value="SVD67439.1"/>
    <property type="molecule type" value="Genomic_DNA"/>
</dbReference>
<dbReference type="InterPro" id="IPR050397">
    <property type="entry name" value="Env_Response_Regulators"/>
</dbReference>
<evidence type="ECO:0000256" key="2">
    <source>
        <dbReference type="ARBA" id="ARBA00023125"/>
    </source>
</evidence>
<evidence type="ECO:0000256" key="1">
    <source>
        <dbReference type="ARBA" id="ARBA00023015"/>
    </source>
</evidence>
<keyword evidence="3" id="KW-0804">Transcription</keyword>
<dbReference type="AlphaFoldDB" id="A0A382X991"/>
<reference evidence="6" key="1">
    <citation type="submission" date="2018-05" db="EMBL/GenBank/DDBJ databases">
        <authorList>
            <person name="Lanie J.A."/>
            <person name="Ng W.-L."/>
            <person name="Kazmierczak K.M."/>
            <person name="Andrzejewski T.M."/>
            <person name="Davidsen T.M."/>
            <person name="Wayne K.J."/>
            <person name="Tettelin H."/>
            <person name="Glass J.I."/>
            <person name="Rusch D."/>
            <person name="Podicherti R."/>
            <person name="Tsui H.-C.T."/>
            <person name="Winkler M.E."/>
        </authorList>
    </citation>
    <scope>NUCLEOTIDE SEQUENCE</scope>
</reference>
<dbReference type="SMART" id="SM00100">
    <property type="entry name" value="cNMP"/>
    <property type="match status" value="1"/>
</dbReference>
<evidence type="ECO:0000259" key="5">
    <source>
        <dbReference type="PROSITE" id="PS51063"/>
    </source>
</evidence>
<dbReference type="Gene3D" id="2.60.120.10">
    <property type="entry name" value="Jelly Rolls"/>
    <property type="match status" value="1"/>
</dbReference>
<dbReference type="InterPro" id="IPR036390">
    <property type="entry name" value="WH_DNA-bd_sf"/>
</dbReference>
<keyword evidence="2" id="KW-0238">DNA-binding</keyword>
<evidence type="ECO:0000313" key="6">
    <source>
        <dbReference type="EMBL" id="SVD67439.1"/>
    </source>
</evidence>
<dbReference type="PANTHER" id="PTHR24567:SF68">
    <property type="entry name" value="DNA-BINDING TRANSCRIPTIONAL DUAL REGULATOR CRP"/>
    <property type="match status" value="1"/>
</dbReference>
<dbReference type="GO" id="GO:0003700">
    <property type="term" value="F:DNA-binding transcription factor activity"/>
    <property type="evidence" value="ECO:0007669"/>
    <property type="project" value="TreeGrafter"/>
</dbReference>
<dbReference type="SUPFAM" id="SSF46785">
    <property type="entry name" value="Winged helix' DNA-binding domain"/>
    <property type="match status" value="1"/>
</dbReference>
<dbReference type="GO" id="GO:0003677">
    <property type="term" value="F:DNA binding"/>
    <property type="evidence" value="ECO:0007669"/>
    <property type="project" value="UniProtKB-KW"/>
</dbReference>
<dbReference type="PROSITE" id="PS51063">
    <property type="entry name" value="HTH_CRP_2"/>
    <property type="match status" value="1"/>
</dbReference>
<sequence>MAVVLSKQNTSRLANIELLDGLSNEAKLSIEKRCRWRRFEAGEQILEKGNSDRDVYLVAKGSLQVVNYSMTGREIALAHLSTGSFFGELSAIDGELRSASVVALETCLLGSLSPQLFIDQIIGHPKLAVRVLQRLAGIVRSCDERIMDLSTLSAVERVYRQLLHLAEESPTDAGIWLIRNLPTQKAIAAMASTTRETAARSISQLATGGIVER</sequence>
<feature type="non-terminal residue" evidence="6">
    <location>
        <position position="213"/>
    </location>
</feature>
<dbReference type="InterPro" id="IPR018490">
    <property type="entry name" value="cNMP-bd_dom_sf"/>
</dbReference>
<keyword evidence="1" id="KW-0805">Transcription regulation</keyword>
<gene>
    <name evidence="6" type="ORF">METZ01_LOCUS420293</name>
</gene>
<accession>A0A382X991</accession>
<evidence type="ECO:0008006" key="7">
    <source>
        <dbReference type="Google" id="ProtNLM"/>
    </source>
</evidence>
<evidence type="ECO:0000259" key="4">
    <source>
        <dbReference type="PROSITE" id="PS50042"/>
    </source>
</evidence>
<organism evidence="6">
    <name type="scientific">marine metagenome</name>
    <dbReference type="NCBI Taxonomy" id="408172"/>
    <lineage>
        <taxon>unclassified sequences</taxon>
        <taxon>metagenomes</taxon>
        <taxon>ecological metagenomes</taxon>
    </lineage>
</organism>
<dbReference type="InterPro" id="IPR014710">
    <property type="entry name" value="RmlC-like_jellyroll"/>
</dbReference>
<dbReference type="PANTHER" id="PTHR24567">
    <property type="entry name" value="CRP FAMILY TRANSCRIPTIONAL REGULATORY PROTEIN"/>
    <property type="match status" value="1"/>
</dbReference>
<dbReference type="Pfam" id="PF00027">
    <property type="entry name" value="cNMP_binding"/>
    <property type="match status" value="1"/>
</dbReference>
<feature type="domain" description="Cyclic nucleotide-binding" evidence="4">
    <location>
        <begin position="18"/>
        <end position="117"/>
    </location>
</feature>
<dbReference type="InterPro" id="IPR000595">
    <property type="entry name" value="cNMP-bd_dom"/>
</dbReference>
<evidence type="ECO:0000256" key="3">
    <source>
        <dbReference type="ARBA" id="ARBA00023163"/>
    </source>
</evidence>
<name>A0A382X991_9ZZZZ</name>